<reference evidence="1" key="2">
    <citation type="submission" date="2020-11" db="EMBL/GenBank/DDBJ databases">
        <authorList>
            <person name="McCartney M.A."/>
            <person name="Auch B."/>
            <person name="Kono T."/>
            <person name="Mallez S."/>
            <person name="Becker A."/>
            <person name="Gohl D.M."/>
            <person name="Silverstein K.A.T."/>
            <person name="Koren S."/>
            <person name="Bechman K.B."/>
            <person name="Herman A."/>
            <person name="Abrahante J.E."/>
            <person name="Garbe J."/>
        </authorList>
    </citation>
    <scope>NUCLEOTIDE SEQUENCE</scope>
    <source>
        <strain evidence="1">Duluth1</strain>
        <tissue evidence="1">Whole animal</tissue>
    </source>
</reference>
<evidence type="ECO:0000313" key="1">
    <source>
        <dbReference type="EMBL" id="KAH3691393.1"/>
    </source>
</evidence>
<dbReference type="EMBL" id="JAIWYP010000037">
    <property type="protein sequence ID" value="KAH3691393.1"/>
    <property type="molecule type" value="Genomic_DNA"/>
</dbReference>
<reference evidence="1" key="1">
    <citation type="journal article" date="2019" name="bioRxiv">
        <title>The Genome of the Zebra Mussel, Dreissena polymorpha: A Resource for Invasive Species Research.</title>
        <authorList>
            <person name="McCartney M.A."/>
            <person name="Auch B."/>
            <person name="Kono T."/>
            <person name="Mallez S."/>
            <person name="Zhang Y."/>
            <person name="Obille A."/>
            <person name="Becker A."/>
            <person name="Abrahante J.E."/>
            <person name="Garbe J."/>
            <person name="Badalamenti J.P."/>
            <person name="Herman A."/>
            <person name="Mangelson H."/>
            <person name="Liachko I."/>
            <person name="Sullivan S."/>
            <person name="Sone E.D."/>
            <person name="Koren S."/>
            <person name="Silverstein K.A.T."/>
            <person name="Beckman K.B."/>
            <person name="Gohl D.M."/>
        </authorList>
    </citation>
    <scope>NUCLEOTIDE SEQUENCE</scope>
    <source>
        <strain evidence="1">Duluth1</strain>
        <tissue evidence="1">Whole animal</tissue>
    </source>
</reference>
<accession>A0A9D4BDR0</accession>
<proteinExistence type="predicted"/>
<evidence type="ECO:0000313" key="2">
    <source>
        <dbReference type="Proteomes" id="UP000828390"/>
    </source>
</evidence>
<keyword evidence="2" id="KW-1185">Reference proteome</keyword>
<organism evidence="1 2">
    <name type="scientific">Dreissena polymorpha</name>
    <name type="common">Zebra mussel</name>
    <name type="synonym">Mytilus polymorpha</name>
    <dbReference type="NCBI Taxonomy" id="45954"/>
    <lineage>
        <taxon>Eukaryota</taxon>
        <taxon>Metazoa</taxon>
        <taxon>Spiralia</taxon>
        <taxon>Lophotrochozoa</taxon>
        <taxon>Mollusca</taxon>
        <taxon>Bivalvia</taxon>
        <taxon>Autobranchia</taxon>
        <taxon>Heteroconchia</taxon>
        <taxon>Euheterodonta</taxon>
        <taxon>Imparidentia</taxon>
        <taxon>Neoheterodontei</taxon>
        <taxon>Myida</taxon>
        <taxon>Dreissenoidea</taxon>
        <taxon>Dreissenidae</taxon>
        <taxon>Dreissena</taxon>
    </lineage>
</organism>
<name>A0A9D4BDR0_DREPO</name>
<protein>
    <submittedName>
        <fullName evidence="1">Uncharacterized protein</fullName>
    </submittedName>
</protein>
<sequence>MFGTGTRHETAKWHFKRKDAGKTKNVVIFRFDRECNPPPSFAEWAKFPTGTSSPYP</sequence>
<comment type="caution">
    <text evidence="1">The sequence shown here is derived from an EMBL/GenBank/DDBJ whole genome shotgun (WGS) entry which is preliminary data.</text>
</comment>
<gene>
    <name evidence="1" type="ORF">DPMN_194027</name>
</gene>
<dbReference type="Proteomes" id="UP000828390">
    <property type="component" value="Unassembled WGS sequence"/>
</dbReference>
<dbReference type="AlphaFoldDB" id="A0A9D4BDR0"/>